<dbReference type="GO" id="GO:0008237">
    <property type="term" value="F:metallopeptidase activity"/>
    <property type="evidence" value="ECO:0007669"/>
    <property type="project" value="UniProtKB-KW"/>
</dbReference>
<evidence type="ECO:0000256" key="3">
    <source>
        <dbReference type="ARBA" id="ARBA00022833"/>
    </source>
</evidence>
<keyword evidence="4 6" id="KW-0482">Metalloprotease</keyword>
<dbReference type="Gene3D" id="3.40.390.10">
    <property type="entry name" value="Collagenase (Catalytic Domain)"/>
    <property type="match status" value="2"/>
</dbReference>
<evidence type="ECO:0000313" key="7">
    <source>
        <dbReference type="Proteomes" id="UP001054945"/>
    </source>
</evidence>
<dbReference type="SUPFAM" id="SSF55486">
    <property type="entry name" value="Metalloproteases ('zincins'), catalytic domain"/>
    <property type="match status" value="2"/>
</dbReference>
<dbReference type="Proteomes" id="UP001054945">
    <property type="component" value="Unassembled WGS sequence"/>
</dbReference>
<protein>
    <submittedName>
        <fullName evidence="6">A disintegrin and metalloproteinase with thrombospondin motifs 6</fullName>
    </submittedName>
</protein>
<keyword evidence="2" id="KW-0378">Hydrolase</keyword>
<dbReference type="InterPro" id="IPR024079">
    <property type="entry name" value="MetalloPept_cat_dom_sf"/>
</dbReference>
<reference evidence="6 7" key="1">
    <citation type="submission" date="2021-06" db="EMBL/GenBank/DDBJ databases">
        <title>Caerostris extrusa draft genome.</title>
        <authorList>
            <person name="Kono N."/>
            <person name="Arakawa K."/>
        </authorList>
    </citation>
    <scope>NUCLEOTIDE SEQUENCE [LARGE SCALE GENOMIC DNA]</scope>
</reference>
<proteinExistence type="predicted"/>
<evidence type="ECO:0000256" key="1">
    <source>
        <dbReference type="ARBA" id="ARBA00022670"/>
    </source>
</evidence>
<keyword evidence="3" id="KW-0862">Zinc</keyword>
<dbReference type="PANTHER" id="PTHR11905:SF159">
    <property type="entry name" value="ADAM METALLOPROTEASE"/>
    <property type="match status" value="1"/>
</dbReference>
<keyword evidence="1" id="KW-0645">Protease</keyword>
<evidence type="ECO:0000256" key="5">
    <source>
        <dbReference type="SAM" id="SignalP"/>
    </source>
</evidence>
<feature type="chain" id="PRO_5043966247" evidence="5">
    <location>
        <begin position="20"/>
        <end position="663"/>
    </location>
</feature>
<accession>A0AAV4UIL7</accession>
<name>A0AAV4UIL7_CAEEX</name>
<dbReference type="PANTHER" id="PTHR11905">
    <property type="entry name" value="ADAM A DISINTEGRIN AND METALLOPROTEASE DOMAIN"/>
    <property type="match status" value="1"/>
</dbReference>
<evidence type="ECO:0000256" key="2">
    <source>
        <dbReference type="ARBA" id="ARBA00022801"/>
    </source>
</evidence>
<keyword evidence="7" id="KW-1185">Reference proteome</keyword>
<gene>
    <name evidence="6" type="primary">ADAMTS6</name>
    <name evidence="6" type="ORF">CEXT_392491</name>
</gene>
<organism evidence="6 7">
    <name type="scientific">Caerostris extrusa</name>
    <name type="common">Bark spider</name>
    <name type="synonym">Caerostris bankana</name>
    <dbReference type="NCBI Taxonomy" id="172846"/>
    <lineage>
        <taxon>Eukaryota</taxon>
        <taxon>Metazoa</taxon>
        <taxon>Ecdysozoa</taxon>
        <taxon>Arthropoda</taxon>
        <taxon>Chelicerata</taxon>
        <taxon>Arachnida</taxon>
        <taxon>Araneae</taxon>
        <taxon>Araneomorphae</taxon>
        <taxon>Entelegynae</taxon>
        <taxon>Araneoidea</taxon>
        <taxon>Araneidae</taxon>
        <taxon>Caerostris</taxon>
    </lineage>
</organism>
<sequence>MKPFVVMCYFLNIFYLTAGAKLSNLTAQFLNIEIVQLQKFSHRNVNDNEEKSITFLAFGRDISLKMQEDNELNNRICSGKMYKMNDTNIEEIYVEDGRSIFKIYQDVEQSATFSILSRENGNIEMEGSIGNLQIKPVPENVRILEVDFNNVFDNFFSSEKKIFNVSKNSAHLVIKVQGIIKQWFDGYEDNYEIPICCLFAENSDCQVNIAVESPSRRRNGFEISIINKSQYQNQLIISSHNKGKSRNKIPFLEQNRLSSDQNRVNTSKTVRDFSNYLHQNHHSFRPFDIALIMTKVSQCIEQSFGRCKVHVDGWAFGTACKKNTNYHGVGLVHDFGGQKELLGALHDGSGPAANCPVKRDTSWTLEFFPVLKKIWSQCSKQQMRRFLNSPDAKCLLNYAEKKILEEQLKHTNENEGTIDNLQIKPVPTGVRIFEDDFNKKFNASKISAHLATKKTMSNNLQFDVGKIVNQESIQSKWNRTIVRKRSKRHITAVFPEILFIVDYNRFADFGYSERRVIRYYSEFLNSMDIRFQSLTNPRVKFSLSAVLVDKGYEAVSKRNRLRNERNMIDIEKTLDEFSRYLYDNSHTMPSFDIAILITKFGLCLRPHSGRCEIKLAEPPQKARADHDGSGLNADCPVNAGYIMEPDLQTIPPLEWSHCSKKTA</sequence>
<dbReference type="GO" id="GO:0006509">
    <property type="term" value="P:membrane protein ectodomain proteolysis"/>
    <property type="evidence" value="ECO:0007669"/>
    <property type="project" value="TreeGrafter"/>
</dbReference>
<keyword evidence="5" id="KW-0732">Signal</keyword>
<evidence type="ECO:0000313" key="6">
    <source>
        <dbReference type="EMBL" id="GIY57685.1"/>
    </source>
</evidence>
<dbReference type="EMBL" id="BPLR01012943">
    <property type="protein sequence ID" value="GIY57685.1"/>
    <property type="molecule type" value="Genomic_DNA"/>
</dbReference>
<feature type="signal peptide" evidence="5">
    <location>
        <begin position="1"/>
        <end position="19"/>
    </location>
</feature>
<dbReference type="AlphaFoldDB" id="A0AAV4UIL7"/>
<comment type="caution">
    <text evidence="6">The sequence shown here is derived from an EMBL/GenBank/DDBJ whole genome shotgun (WGS) entry which is preliminary data.</text>
</comment>
<evidence type="ECO:0000256" key="4">
    <source>
        <dbReference type="ARBA" id="ARBA00023049"/>
    </source>
</evidence>